<organism evidence="1 2">
    <name type="scientific">Fusarium culmorum</name>
    <dbReference type="NCBI Taxonomy" id="5516"/>
    <lineage>
        <taxon>Eukaryota</taxon>
        <taxon>Fungi</taxon>
        <taxon>Dikarya</taxon>
        <taxon>Ascomycota</taxon>
        <taxon>Pezizomycotina</taxon>
        <taxon>Sordariomycetes</taxon>
        <taxon>Hypocreomycetidae</taxon>
        <taxon>Hypocreales</taxon>
        <taxon>Nectriaceae</taxon>
        <taxon>Fusarium</taxon>
    </lineage>
</organism>
<reference evidence="1 2" key="1">
    <citation type="submission" date="2018-02" db="EMBL/GenBank/DDBJ databases">
        <title>Fusarium culmorum secondary metabolites in fungal-bacterial-plant interactions.</title>
        <authorList>
            <person name="Schmidt R."/>
        </authorList>
    </citation>
    <scope>NUCLEOTIDE SEQUENCE [LARGE SCALE GENOMIC DNA]</scope>
    <source>
        <strain evidence="1 2">PV</strain>
    </source>
</reference>
<keyword evidence="2" id="KW-1185">Reference proteome</keyword>
<proteinExistence type="predicted"/>
<dbReference type="EMBL" id="PVEM01000014">
    <property type="protein sequence ID" value="PTD03499.1"/>
    <property type="molecule type" value="Genomic_DNA"/>
</dbReference>
<accession>A0A2T4GIZ2</accession>
<protein>
    <submittedName>
        <fullName evidence="1">Uncharacterized protein</fullName>
    </submittedName>
</protein>
<comment type="caution">
    <text evidence="1">The sequence shown here is derived from an EMBL/GenBank/DDBJ whole genome shotgun (WGS) entry which is preliminary data.</text>
</comment>
<sequence>MPCNAQCAVCEKHFFRESDRKHHIKCLKDDNHEGLVEEEKMWTEALQKAKSEVRKKRPPGTQETQRYHKVPKLSDVNVSHSPGSAKGVVASQPPGHNLINDSHAISTIPNISPGNSTDVLVRAPFRNGPTMESYEDFGNLFSNQSNQAPDSSYIEGYSTRAPFCASFTIELNEADWTTCTDPFTQLGTGETGLPSNLHLA</sequence>
<evidence type="ECO:0000313" key="2">
    <source>
        <dbReference type="Proteomes" id="UP000241587"/>
    </source>
</evidence>
<gene>
    <name evidence="1" type="ORF">FCULG_00012828</name>
</gene>
<name>A0A2T4GIZ2_FUSCU</name>
<dbReference type="Proteomes" id="UP000241587">
    <property type="component" value="Unassembled WGS sequence"/>
</dbReference>
<dbReference type="AlphaFoldDB" id="A0A2T4GIZ2"/>
<evidence type="ECO:0000313" key="1">
    <source>
        <dbReference type="EMBL" id="PTD03499.1"/>
    </source>
</evidence>